<dbReference type="SUPFAM" id="SSF103473">
    <property type="entry name" value="MFS general substrate transporter"/>
    <property type="match status" value="1"/>
</dbReference>
<comment type="caution">
    <text evidence="8">The sequence shown here is derived from an EMBL/GenBank/DDBJ whole genome shotgun (WGS) entry which is preliminary data.</text>
</comment>
<reference evidence="8 9" key="1">
    <citation type="submission" date="2018-02" db="EMBL/GenBank/DDBJ databases">
        <title>The draft genome of Phyllobacterium myrsinacearum DSM5892.</title>
        <authorList>
            <person name="Li L."/>
            <person name="Liu L."/>
            <person name="Zhang X."/>
            <person name="Wang T."/>
        </authorList>
    </citation>
    <scope>NUCLEOTIDE SEQUENCE [LARGE SCALE GENOMIC DNA]</scope>
    <source>
        <strain evidence="8 9">DSM 5892</strain>
    </source>
</reference>
<feature type="transmembrane region" description="Helical" evidence="6">
    <location>
        <begin position="291"/>
        <end position="313"/>
    </location>
</feature>
<dbReference type="InterPro" id="IPR011701">
    <property type="entry name" value="MFS"/>
</dbReference>
<accession>A0A2S9JY59</accession>
<feature type="transmembrane region" description="Helical" evidence="6">
    <location>
        <begin position="325"/>
        <end position="347"/>
    </location>
</feature>
<dbReference type="InterPro" id="IPR036259">
    <property type="entry name" value="MFS_trans_sf"/>
</dbReference>
<feature type="transmembrane region" description="Helical" evidence="6">
    <location>
        <begin position="70"/>
        <end position="89"/>
    </location>
</feature>
<dbReference type="OrthoDB" id="7029536at2"/>
<keyword evidence="3 6" id="KW-0812">Transmembrane</keyword>
<evidence type="ECO:0000256" key="3">
    <source>
        <dbReference type="ARBA" id="ARBA00022692"/>
    </source>
</evidence>
<feature type="transmembrane region" description="Helical" evidence="6">
    <location>
        <begin position="128"/>
        <end position="150"/>
    </location>
</feature>
<dbReference type="Pfam" id="PF07690">
    <property type="entry name" value="MFS_1"/>
    <property type="match status" value="1"/>
</dbReference>
<keyword evidence="5 6" id="KW-0472">Membrane</keyword>
<dbReference type="RefSeq" id="WP_105732521.1">
    <property type="nucleotide sequence ID" value="NZ_PVBT01000001.1"/>
</dbReference>
<proteinExistence type="predicted"/>
<evidence type="ECO:0000256" key="6">
    <source>
        <dbReference type="SAM" id="Phobius"/>
    </source>
</evidence>
<evidence type="ECO:0000256" key="5">
    <source>
        <dbReference type="ARBA" id="ARBA00023136"/>
    </source>
</evidence>
<dbReference type="EMBL" id="PVBT01000001">
    <property type="protein sequence ID" value="PRD58281.1"/>
    <property type="molecule type" value="Genomic_DNA"/>
</dbReference>
<dbReference type="Proteomes" id="UP000238563">
    <property type="component" value="Unassembled WGS sequence"/>
</dbReference>
<keyword evidence="9" id="KW-1185">Reference proteome</keyword>
<dbReference type="InterPro" id="IPR050189">
    <property type="entry name" value="MFS_Efflux_Transporters"/>
</dbReference>
<evidence type="ECO:0000313" key="8">
    <source>
        <dbReference type="EMBL" id="PRD58281.1"/>
    </source>
</evidence>
<feature type="transmembrane region" description="Helical" evidence="6">
    <location>
        <begin position="353"/>
        <end position="374"/>
    </location>
</feature>
<comment type="subcellular location">
    <subcellularLocation>
        <location evidence="1">Cell membrane</location>
        <topology evidence="1">Multi-pass membrane protein</topology>
    </subcellularLocation>
</comment>
<protein>
    <submittedName>
        <fullName evidence="8">MFS transporter</fullName>
    </submittedName>
</protein>
<dbReference type="PROSITE" id="PS50850">
    <property type="entry name" value="MFS"/>
    <property type="match status" value="1"/>
</dbReference>
<feature type="transmembrane region" description="Helical" evidence="6">
    <location>
        <begin position="235"/>
        <end position="253"/>
    </location>
</feature>
<feature type="transmembrane region" description="Helical" evidence="6">
    <location>
        <begin position="42"/>
        <end position="63"/>
    </location>
</feature>
<evidence type="ECO:0000256" key="4">
    <source>
        <dbReference type="ARBA" id="ARBA00022989"/>
    </source>
</evidence>
<organism evidence="8 9">
    <name type="scientific">Phyllobacterium myrsinacearum</name>
    <dbReference type="NCBI Taxonomy" id="28101"/>
    <lineage>
        <taxon>Bacteria</taxon>
        <taxon>Pseudomonadati</taxon>
        <taxon>Pseudomonadota</taxon>
        <taxon>Alphaproteobacteria</taxon>
        <taxon>Hyphomicrobiales</taxon>
        <taxon>Phyllobacteriaceae</taxon>
        <taxon>Phyllobacterium</taxon>
    </lineage>
</organism>
<dbReference type="InterPro" id="IPR020846">
    <property type="entry name" value="MFS_dom"/>
</dbReference>
<evidence type="ECO:0000256" key="2">
    <source>
        <dbReference type="ARBA" id="ARBA00022475"/>
    </source>
</evidence>
<dbReference type="PANTHER" id="PTHR43124:SF10">
    <property type="entry name" value="PURINE EFFLUX PUMP PBUE"/>
    <property type="match status" value="1"/>
</dbReference>
<dbReference type="AlphaFoldDB" id="A0A2S9JY59"/>
<evidence type="ECO:0000313" key="9">
    <source>
        <dbReference type="Proteomes" id="UP000238563"/>
    </source>
</evidence>
<dbReference type="GO" id="GO:0022857">
    <property type="term" value="F:transmembrane transporter activity"/>
    <property type="evidence" value="ECO:0007669"/>
    <property type="project" value="InterPro"/>
</dbReference>
<name>A0A2S9JY59_9HYPH</name>
<evidence type="ECO:0000256" key="1">
    <source>
        <dbReference type="ARBA" id="ARBA00004651"/>
    </source>
</evidence>
<dbReference type="Gene3D" id="1.20.1250.20">
    <property type="entry name" value="MFS general substrate transporter like domains"/>
    <property type="match status" value="1"/>
</dbReference>
<gene>
    <name evidence="8" type="ORF">C5750_03895</name>
</gene>
<feature type="transmembrane region" description="Helical" evidence="6">
    <location>
        <begin position="265"/>
        <end position="285"/>
    </location>
</feature>
<feature type="transmembrane region" description="Helical" evidence="6">
    <location>
        <begin position="199"/>
        <end position="223"/>
    </location>
</feature>
<keyword evidence="2" id="KW-1003">Cell membrane</keyword>
<dbReference type="GO" id="GO:0005886">
    <property type="term" value="C:plasma membrane"/>
    <property type="evidence" value="ECO:0007669"/>
    <property type="project" value="UniProtKB-SubCell"/>
</dbReference>
<dbReference type="PANTHER" id="PTHR43124">
    <property type="entry name" value="PURINE EFFLUX PUMP PBUE"/>
    <property type="match status" value="1"/>
</dbReference>
<evidence type="ECO:0000259" key="7">
    <source>
        <dbReference type="PROSITE" id="PS50850"/>
    </source>
</evidence>
<dbReference type="CDD" id="cd17324">
    <property type="entry name" value="MFS_NepI_like"/>
    <property type="match status" value="1"/>
</dbReference>
<feature type="domain" description="Major facilitator superfamily (MFS) profile" evidence="7">
    <location>
        <begin position="4"/>
        <end position="381"/>
    </location>
</feature>
<feature type="transmembrane region" description="Helical" evidence="6">
    <location>
        <begin position="95"/>
        <end position="116"/>
    </location>
</feature>
<keyword evidence="4 6" id="KW-1133">Transmembrane helix</keyword>
<feature type="transmembrane region" description="Helical" evidence="6">
    <location>
        <begin position="156"/>
        <end position="178"/>
    </location>
</feature>
<sequence length="385" mass="39362">MNIKVIFLAFATFATGTAENIIVGILPDVASGLGVSIALAGQLTAVFSISFALAAPAALWLTARAERKTVFLAALVLFIASNLLAAASPGYACLFAARVGMAAASATICLVGTTLATAMAGEEMRGRAIGIIFMGISGSLVLGVPMGMAIDAWFGWRSVFVALALLAAIVLVISMAAVPVSGRSGQGSPGYLRHLRVRALVGAQLVSILMIGGHFVVFAYLAPYAADAAGIPKPWIIPAFIAFGVAGVSGGYLGGWLSDGMSPRFAILFVPFAYLSALATIPLAAGLPWLAFMLMMIWCCISWMISPVVQSFLMATSPETAQAGVSLNFSAMHLGVGLGTAVGGLTMKNASLLALPLSGAILASLAVVSSVVAVRSAKAARFAFP</sequence>